<reference evidence="9 10" key="1">
    <citation type="journal article" date="2013" name="Antonie Van Leeuwenhoek">
        <title>Echinimonas agarilytica gen. nov., sp. nov., a new gammaproteobacterium isolated from the sea urchin Strongylocentrotus intermedius.</title>
        <authorList>
            <person name="Nedashkovskaya O.I."/>
            <person name="Stenkova A.M."/>
            <person name="Zhukova N.V."/>
            <person name="Van Trappen S."/>
            <person name="Lee J.S."/>
            <person name="Kim S.B."/>
        </authorList>
    </citation>
    <scope>NUCLEOTIDE SEQUENCE [LARGE SCALE GENOMIC DNA]</scope>
    <source>
        <strain evidence="9 10">KMM 6351</strain>
    </source>
</reference>
<dbReference type="NCBIfam" id="TIGR02168">
    <property type="entry name" value="SMC_prok_B"/>
    <property type="match status" value="1"/>
</dbReference>
<feature type="coiled-coil region" evidence="6">
    <location>
        <begin position="170"/>
        <end position="211"/>
    </location>
</feature>
<evidence type="ECO:0000256" key="1">
    <source>
        <dbReference type="ARBA" id="ARBA00022490"/>
    </source>
</evidence>
<dbReference type="PANTHER" id="PTHR43977">
    <property type="entry name" value="STRUCTURAL MAINTENANCE OF CHROMOSOMES PROTEIN 3"/>
    <property type="match status" value="1"/>
</dbReference>
<feature type="coiled-coil region" evidence="6">
    <location>
        <begin position="335"/>
        <end position="365"/>
    </location>
</feature>
<dbReference type="Pfam" id="PF02463">
    <property type="entry name" value="SMC_N"/>
    <property type="match status" value="1"/>
</dbReference>
<feature type="coiled-coil region" evidence="6">
    <location>
        <begin position="405"/>
        <end position="472"/>
    </location>
</feature>
<dbReference type="PIRSF" id="PIRSF005719">
    <property type="entry name" value="SMC"/>
    <property type="match status" value="1"/>
</dbReference>
<evidence type="ECO:0000256" key="2">
    <source>
        <dbReference type="ARBA" id="ARBA00022741"/>
    </source>
</evidence>
<keyword evidence="10" id="KW-1185">Reference proteome</keyword>
<keyword evidence="3 6" id="KW-0067">ATP-binding</keyword>
<evidence type="ECO:0000259" key="8">
    <source>
        <dbReference type="Pfam" id="PF06470"/>
    </source>
</evidence>
<dbReference type="GO" id="GO:0003677">
    <property type="term" value="F:DNA binding"/>
    <property type="evidence" value="ECO:0007669"/>
    <property type="project" value="UniProtKB-UniRule"/>
</dbReference>
<protein>
    <recommendedName>
        <fullName evidence="6">Chromosome partition protein Smc</fullName>
    </recommendedName>
</protein>
<feature type="coiled-coil region" evidence="6">
    <location>
        <begin position="730"/>
        <end position="771"/>
    </location>
</feature>
<organism evidence="9 10">
    <name type="scientific">Echinimonas agarilytica</name>
    <dbReference type="NCBI Taxonomy" id="1215918"/>
    <lineage>
        <taxon>Bacteria</taxon>
        <taxon>Pseudomonadati</taxon>
        <taxon>Pseudomonadota</taxon>
        <taxon>Gammaproteobacteria</taxon>
        <taxon>Alteromonadales</taxon>
        <taxon>Echinimonadaceae</taxon>
        <taxon>Echinimonas</taxon>
    </lineage>
</organism>
<dbReference type="Gene3D" id="3.40.50.300">
    <property type="entry name" value="P-loop containing nucleotide triphosphate hydrolases"/>
    <property type="match status" value="2"/>
</dbReference>
<comment type="similarity">
    <text evidence="6">Belongs to the SMC family.</text>
</comment>
<comment type="domain">
    <text evidence="6">Contains large globular domains required for ATP hydrolysis at each terminus and a third globular domain forming a flexible hinge near the middle of the molecule. These domains are separated by coiled-coil structures.</text>
</comment>
<comment type="subunit">
    <text evidence="6">Homodimer.</text>
</comment>
<evidence type="ECO:0000259" key="7">
    <source>
        <dbReference type="Pfam" id="PF02463"/>
    </source>
</evidence>
<dbReference type="GO" id="GO:0005694">
    <property type="term" value="C:chromosome"/>
    <property type="evidence" value="ECO:0007669"/>
    <property type="project" value="InterPro"/>
</dbReference>
<evidence type="ECO:0000313" key="9">
    <source>
        <dbReference type="EMBL" id="MCM2679315.1"/>
    </source>
</evidence>
<feature type="coiled-coil region" evidence="6">
    <location>
        <begin position="858"/>
        <end position="892"/>
    </location>
</feature>
<dbReference type="CDD" id="cd03278">
    <property type="entry name" value="ABC_SMC_barmotin"/>
    <property type="match status" value="2"/>
</dbReference>
<dbReference type="Proteomes" id="UP001165393">
    <property type="component" value="Unassembled WGS sequence"/>
</dbReference>
<dbReference type="HAMAP" id="MF_01894">
    <property type="entry name" value="Smc_prok"/>
    <property type="match status" value="1"/>
</dbReference>
<dbReference type="AlphaFoldDB" id="A0AA42B704"/>
<feature type="domain" description="RecF/RecN/SMC N-terminal" evidence="7">
    <location>
        <begin position="3"/>
        <end position="1135"/>
    </location>
</feature>
<dbReference type="SUPFAM" id="SSF52540">
    <property type="entry name" value="P-loop containing nucleoside triphosphate hydrolases"/>
    <property type="match status" value="1"/>
</dbReference>
<dbReference type="InterPro" id="IPR010935">
    <property type="entry name" value="SMC_hinge"/>
</dbReference>
<sequence length="1152" mass="131450">MRLKSIKLAGFKSFVDPTTVPFPQALTAIVGPNGCGKSNIIDAVRWVLGESSAKNLRGDSMTDVIFNGALERQPVSQASVELIFDNQDGRLSGEFANYNEIAIKRQVNRDRQNIYFLNGSKCRRRDITDIFLGTGLGPRSYAIIEQGMISRLIESKPRELRVFIEEAAGISKYKERRRETETRLRHSRENLDRLNDVRQELGQQISKLHRQSTAAQRYKTLKADERRLKAELSAIRWLNWQSQYDDLATKIEDLNAQIEGFEVQRITKQSQQSELQVELDTLSLSHTDAQQKLFEISHSITRLEQQIVHHNQHQHRIQQELDRIQTELTDQAEFIDQQQQESVELEQEAELLDEQLAESELIQEELSCQFEQAEHALLRYQSQSKGHVDAVSDVRHQLERSTQQSQLLKQQQSQVQQRITQIERQKHALSNDTIDRDLEQKTLQISDEQAHVQQLTEDIERHRQILVGYEAQYAQSQQAQQQRQQELSRLQGQQATLTQWLSADDEWNGPIKGQTGLPVADLLRIEPGWEKAVEVALGSLSHALQIETDEIELDDLPNGKSVMLPLPDKPSNAWHGTLAEKVEGHEGVQQLLSTILVAESNEQFWRIQRQLIAQRSVMLITGVWAGQIWIKAPEQAQGQYAIRAQLQRIQQQIDAFQTNLDSAQQAVTEASEKQQQQAALLVQVQQQSATIAEQLQRLNTERELLVQKILLQSEQSSALQHEHDEGLVQLESLEQALMMNDEEHEEFTARLERANVQYGAFEAELQQRQERVGGHRAQRDQQLQQHHQLVLQQSANHARLDSAQQALIRAQQQKEQGLKRQLELSVELEQGENDEQMRLELELQLAARIEAQQHVTSVNDAMNHAQNQLIELKHAEQKLYSLQQSVQQQRDSLLLEQQTASVRAQSATEQLHEMEQPLKAIVESLPVEFSESQWQQDLEKIAKSVVRLGPINLAAIEEYEQSVERKTYLDQQNDDLVSALDTLENAIRRIDRECRTRFKDTFERVNSDLKFLFPKVFGGGAAYLELTDDDMLDTGVTIMARPPGKRNATIHLLSGGEKALTALSLVFAIFRLNPAPFCMLDEVDAPLDDANVGRFCNLVREMAETVQFIYISHNKVTMEMAEQLSGVTMNEPGVSRLVSVDVDEAVALAEVS</sequence>
<dbReference type="GO" id="GO:0030261">
    <property type="term" value="P:chromosome condensation"/>
    <property type="evidence" value="ECO:0007669"/>
    <property type="project" value="InterPro"/>
</dbReference>
<comment type="function">
    <text evidence="6">Required for chromosome condensation and partitioning.</text>
</comment>
<comment type="caution">
    <text evidence="9">The sequence shown here is derived from an EMBL/GenBank/DDBJ whole genome shotgun (WGS) entry which is preliminary data.</text>
</comment>
<evidence type="ECO:0000256" key="4">
    <source>
        <dbReference type="ARBA" id="ARBA00023054"/>
    </source>
</evidence>
<evidence type="ECO:0000256" key="5">
    <source>
        <dbReference type="ARBA" id="ARBA00023125"/>
    </source>
</evidence>
<feature type="binding site" evidence="6">
    <location>
        <begin position="32"/>
        <end position="39"/>
    </location>
    <ligand>
        <name>ATP</name>
        <dbReference type="ChEBI" id="CHEBI:30616"/>
    </ligand>
</feature>
<dbReference type="GO" id="GO:0006260">
    <property type="term" value="P:DNA replication"/>
    <property type="evidence" value="ECO:0007669"/>
    <property type="project" value="UniProtKB-UniRule"/>
</dbReference>
<name>A0AA42B704_9GAMM</name>
<dbReference type="InterPro" id="IPR024704">
    <property type="entry name" value="SMC"/>
</dbReference>
<dbReference type="GO" id="GO:0016887">
    <property type="term" value="F:ATP hydrolysis activity"/>
    <property type="evidence" value="ECO:0007669"/>
    <property type="project" value="InterPro"/>
</dbReference>
<dbReference type="RefSeq" id="WP_251260666.1">
    <property type="nucleotide sequence ID" value="NZ_JAMQGP010000002.1"/>
</dbReference>
<dbReference type="InterPro" id="IPR011890">
    <property type="entry name" value="SMC_prok"/>
</dbReference>
<evidence type="ECO:0000256" key="3">
    <source>
        <dbReference type="ARBA" id="ARBA00022840"/>
    </source>
</evidence>
<keyword evidence="5 6" id="KW-0238">DNA-binding</keyword>
<dbReference type="InterPro" id="IPR027417">
    <property type="entry name" value="P-loop_NTPase"/>
</dbReference>
<dbReference type="GO" id="GO:0007062">
    <property type="term" value="P:sister chromatid cohesion"/>
    <property type="evidence" value="ECO:0007669"/>
    <property type="project" value="InterPro"/>
</dbReference>
<keyword evidence="1 6" id="KW-0963">Cytoplasm</keyword>
<dbReference type="GO" id="GO:0007059">
    <property type="term" value="P:chromosome segregation"/>
    <property type="evidence" value="ECO:0007669"/>
    <property type="project" value="UniProtKB-UniRule"/>
</dbReference>
<feature type="coiled-coil region" evidence="6">
    <location>
        <begin position="646"/>
        <end position="701"/>
    </location>
</feature>
<dbReference type="InterPro" id="IPR003395">
    <property type="entry name" value="RecF/RecN/SMC_N"/>
</dbReference>
<dbReference type="EMBL" id="JAMQGP010000002">
    <property type="protein sequence ID" value="MCM2679315.1"/>
    <property type="molecule type" value="Genomic_DNA"/>
</dbReference>
<dbReference type="GO" id="GO:0005737">
    <property type="term" value="C:cytoplasm"/>
    <property type="evidence" value="ECO:0007669"/>
    <property type="project" value="UniProtKB-SubCell"/>
</dbReference>
<feature type="domain" description="SMC hinge" evidence="8">
    <location>
        <begin position="518"/>
        <end position="600"/>
    </location>
</feature>
<dbReference type="Pfam" id="PF06470">
    <property type="entry name" value="SMC_hinge"/>
    <property type="match status" value="1"/>
</dbReference>
<comment type="subcellular location">
    <subcellularLocation>
        <location evidence="6">Cytoplasm</location>
    </subcellularLocation>
</comment>
<keyword evidence="2 6" id="KW-0547">Nucleotide-binding</keyword>
<keyword evidence="4 6" id="KW-0175">Coiled coil</keyword>
<gene>
    <name evidence="6 9" type="primary">smc</name>
    <name evidence="9" type="ORF">NAF29_06445</name>
</gene>
<accession>A0AA42B704</accession>
<evidence type="ECO:0000256" key="6">
    <source>
        <dbReference type="HAMAP-Rule" id="MF_01894"/>
    </source>
</evidence>
<evidence type="ECO:0000313" key="10">
    <source>
        <dbReference type="Proteomes" id="UP001165393"/>
    </source>
</evidence>
<proteinExistence type="inferred from homology"/>
<dbReference type="GO" id="GO:0005524">
    <property type="term" value="F:ATP binding"/>
    <property type="evidence" value="ECO:0007669"/>
    <property type="project" value="UniProtKB-UniRule"/>
</dbReference>